<dbReference type="InterPro" id="IPR046919">
    <property type="entry name" value="ABC-3C_CTD10"/>
</dbReference>
<evidence type="ECO:0000313" key="4">
    <source>
        <dbReference type="Proteomes" id="UP000678228"/>
    </source>
</evidence>
<accession>A0A940WPJ6</accession>
<organism evidence="3 4">
    <name type="scientific">Halalkalibacter suaedae</name>
    <dbReference type="NCBI Taxonomy" id="2822140"/>
    <lineage>
        <taxon>Bacteria</taxon>
        <taxon>Bacillati</taxon>
        <taxon>Bacillota</taxon>
        <taxon>Bacilli</taxon>
        <taxon>Bacillales</taxon>
        <taxon>Bacillaceae</taxon>
        <taxon>Halalkalibacter</taxon>
    </lineage>
</organism>
<proteinExistence type="predicted"/>
<comment type="caution">
    <text evidence="3">The sequence shown here is derived from an EMBL/GenBank/DDBJ whole genome shotgun (WGS) entry which is preliminary data.</text>
</comment>
<dbReference type="Pfam" id="PF20275">
    <property type="entry name" value="CTD10"/>
    <property type="match status" value="1"/>
</dbReference>
<protein>
    <recommendedName>
        <fullName evidence="2">ABC-three component systems C-terminal domain-containing protein</fullName>
    </recommendedName>
</protein>
<feature type="region of interest" description="Disordered" evidence="1">
    <location>
        <begin position="1"/>
        <end position="20"/>
    </location>
</feature>
<name>A0A940WPJ6_9BACI</name>
<dbReference type="RefSeq" id="WP_210595951.1">
    <property type="nucleotide sequence ID" value="NZ_JAGKSQ010000002.1"/>
</dbReference>
<gene>
    <name evidence="3" type="ORF">J7W16_04080</name>
</gene>
<dbReference type="Proteomes" id="UP000678228">
    <property type="component" value="Unassembled WGS sequence"/>
</dbReference>
<sequence>MSIKNNGHHNLNNTGSDNDFSSTTNNYYSQGLKTLNRSYLYEFCEAFSQVDPAIENDYNTQLTSDITKKMTHNEIDVYRTIFQECDHYYSDVDSILLEIPKRQRIITNINRTYIKKKNFEKWENKDHLCDLVYQSLYQILVNNLGSDIMEEDATEAIHAIMYYAFIKCKLLDPI</sequence>
<evidence type="ECO:0000259" key="2">
    <source>
        <dbReference type="Pfam" id="PF20275"/>
    </source>
</evidence>
<evidence type="ECO:0000313" key="3">
    <source>
        <dbReference type="EMBL" id="MBP3950299.1"/>
    </source>
</evidence>
<reference evidence="3" key="1">
    <citation type="submission" date="2021-03" db="EMBL/GenBank/DDBJ databases">
        <title>Bacillus suaedae sp. nov., isolated from Suaeda aralocaspica.</title>
        <authorList>
            <person name="Lei R.F.R."/>
        </authorList>
    </citation>
    <scope>NUCLEOTIDE SEQUENCE</scope>
    <source>
        <strain evidence="3">YZJH907-2</strain>
    </source>
</reference>
<dbReference type="AlphaFoldDB" id="A0A940WPJ6"/>
<keyword evidence="4" id="KW-1185">Reference proteome</keyword>
<dbReference type="EMBL" id="JAGKSQ010000002">
    <property type="protein sequence ID" value="MBP3950299.1"/>
    <property type="molecule type" value="Genomic_DNA"/>
</dbReference>
<evidence type="ECO:0000256" key="1">
    <source>
        <dbReference type="SAM" id="MobiDB-lite"/>
    </source>
</evidence>
<feature type="domain" description="ABC-three component systems C-terminal" evidence="2">
    <location>
        <begin position="64"/>
        <end position="171"/>
    </location>
</feature>